<reference evidence="7 8" key="1">
    <citation type="submission" date="2018-06" db="EMBL/GenBank/DDBJ databases">
        <title>Genomic Encyclopedia of Archaeal and Bacterial Type Strains, Phase II (KMG-II): from individual species to whole genera.</title>
        <authorList>
            <person name="Goeker M."/>
        </authorList>
    </citation>
    <scope>NUCLEOTIDE SEQUENCE [LARGE SCALE GENOMIC DNA]</scope>
    <source>
        <strain evidence="7 8">DSM 15361</strain>
    </source>
</reference>
<dbReference type="SUPFAM" id="SSF53300">
    <property type="entry name" value="vWA-like"/>
    <property type="match status" value="1"/>
</dbReference>
<dbReference type="InterPro" id="IPR033881">
    <property type="entry name" value="vWA_BatA_type"/>
</dbReference>
<keyword evidence="1" id="KW-1003">Cell membrane</keyword>
<dbReference type="PANTHER" id="PTHR22550">
    <property type="entry name" value="SPORE GERMINATION PROTEIN"/>
    <property type="match status" value="1"/>
</dbReference>
<evidence type="ECO:0000256" key="5">
    <source>
        <dbReference type="SAM" id="Phobius"/>
    </source>
</evidence>
<dbReference type="RefSeq" id="WP_111539679.1">
    <property type="nucleotide sequence ID" value="NZ_QKYV01000001.1"/>
</dbReference>
<dbReference type="CDD" id="cd01467">
    <property type="entry name" value="vWA_BatA_type"/>
    <property type="match status" value="1"/>
</dbReference>
<organism evidence="7 8">
    <name type="scientific">Mesonia algae</name>
    <dbReference type="NCBI Taxonomy" id="213248"/>
    <lineage>
        <taxon>Bacteria</taxon>
        <taxon>Pseudomonadati</taxon>
        <taxon>Bacteroidota</taxon>
        <taxon>Flavobacteriia</taxon>
        <taxon>Flavobacteriales</taxon>
        <taxon>Flavobacteriaceae</taxon>
        <taxon>Mesonia</taxon>
    </lineage>
</organism>
<evidence type="ECO:0000313" key="7">
    <source>
        <dbReference type="EMBL" id="PZW44005.1"/>
    </source>
</evidence>
<dbReference type="InterPro" id="IPR050768">
    <property type="entry name" value="UPF0353/GerABKA_families"/>
</dbReference>
<name>A0A2W7IFW4_9FLAO</name>
<feature type="transmembrane region" description="Helical" evidence="5">
    <location>
        <begin position="12"/>
        <end position="30"/>
    </location>
</feature>
<dbReference type="Gene3D" id="3.40.50.410">
    <property type="entry name" value="von Willebrand factor, type A domain"/>
    <property type="match status" value="1"/>
</dbReference>
<evidence type="ECO:0000259" key="6">
    <source>
        <dbReference type="PROSITE" id="PS50234"/>
    </source>
</evidence>
<dbReference type="AlphaFoldDB" id="A0A2W7IFW4"/>
<dbReference type="PANTHER" id="PTHR22550:SF5">
    <property type="entry name" value="LEUCINE ZIPPER PROTEIN 4"/>
    <property type="match status" value="1"/>
</dbReference>
<protein>
    <submittedName>
        <fullName evidence="7">Ca-activated chloride channel family protein</fullName>
    </submittedName>
</protein>
<dbReference type="Proteomes" id="UP000249542">
    <property type="component" value="Unassembled WGS sequence"/>
</dbReference>
<evidence type="ECO:0000256" key="1">
    <source>
        <dbReference type="ARBA" id="ARBA00022475"/>
    </source>
</evidence>
<evidence type="ECO:0000256" key="2">
    <source>
        <dbReference type="ARBA" id="ARBA00022692"/>
    </source>
</evidence>
<dbReference type="InterPro" id="IPR002035">
    <property type="entry name" value="VWF_A"/>
</dbReference>
<dbReference type="Pfam" id="PF07584">
    <property type="entry name" value="BatA"/>
    <property type="match status" value="1"/>
</dbReference>
<feature type="domain" description="VWFA" evidence="6">
    <location>
        <begin position="95"/>
        <end position="290"/>
    </location>
</feature>
<sequence length="336" mass="37949">MFNFNNITFEHPQWFWLFLLLPILILWYIWKRNKQTAAVKISSIKGFKVKQGILPKLKPLLFVLRLLALALLITAMARPRTVDVSTKTNTTQGIDIVIAIDVSASMLARDLKPNRLEALKEVAAEFVKQRPSDRIGLVEYAGESYTKTPITSDKRIVLEALQSIEYNNLLESGTAIGMGLATSVNRLKESKAKSKVIILMTDGVNNSGFIDPKIATELAMEYNIKTYTIGLGTNGMALGPISMSRNGQLRYGSVKVEIDEALLQEIAQKTGGKYFRATNNEKLEAIYEEINKLEKTDIEEFKYYNYDEKYRPLLLLAGLLLLIELVLKNTIFRSFV</sequence>
<comment type="caution">
    <text evidence="7">The sequence shown here is derived from an EMBL/GenBank/DDBJ whole genome shotgun (WGS) entry which is preliminary data.</text>
</comment>
<proteinExistence type="predicted"/>
<dbReference type="PROSITE" id="PS50234">
    <property type="entry name" value="VWFA"/>
    <property type="match status" value="1"/>
</dbReference>
<dbReference type="Pfam" id="PF00092">
    <property type="entry name" value="VWA"/>
    <property type="match status" value="1"/>
</dbReference>
<keyword evidence="3 5" id="KW-1133">Transmembrane helix</keyword>
<gene>
    <name evidence="7" type="ORF">LX95_00334</name>
</gene>
<dbReference type="EMBL" id="QKYV01000001">
    <property type="protein sequence ID" value="PZW44005.1"/>
    <property type="molecule type" value="Genomic_DNA"/>
</dbReference>
<evidence type="ECO:0000256" key="4">
    <source>
        <dbReference type="ARBA" id="ARBA00023136"/>
    </source>
</evidence>
<evidence type="ECO:0000313" key="8">
    <source>
        <dbReference type="Proteomes" id="UP000249542"/>
    </source>
</evidence>
<evidence type="ECO:0000256" key="3">
    <source>
        <dbReference type="ARBA" id="ARBA00022989"/>
    </source>
</evidence>
<dbReference type="InterPro" id="IPR036465">
    <property type="entry name" value="vWFA_dom_sf"/>
</dbReference>
<accession>A0A2W7IFW4</accession>
<feature type="transmembrane region" description="Helical" evidence="5">
    <location>
        <begin position="60"/>
        <end position="77"/>
    </location>
</feature>
<keyword evidence="2 5" id="KW-0812">Transmembrane</keyword>
<dbReference type="InterPro" id="IPR024163">
    <property type="entry name" value="Aerotolerance_reg_N"/>
</dbReference>
<keyword evidence="8" id="KW-1185">Reference proteome</keyword>
<keyword evidence="4 5" id="KW-0472">Membrane</keyword>
<dbReference type="SMART" id="SM00327">
    <property type="entry name" value="VWA"/>
    <property type="match status" value="1"/>
</dbReference>